<evidence type="ECO:0000313" key="10">
    <source>
        <dbReference type="Proteomes" id="UP001159427"/>
    </source>
</evidence>
<keyword evidence="2" id="KW-0479">Metal-binding</keyword>
<reference evidence="9 10" key="1">
    <citation type="submission" date="2022-05" db="EMBL/GenBank/DDBJ databases">
        <authorList>
            <consortium name="Genoscope - CEA"/>
            <person name="William W."/>
        </authorList>
    </citation>
    <scope>NUCLEOTIDE SEQUENCE [LARGE SCALE GENOMIC DNA]</scope>
</reference>
<dbReference type="Pfam" id="PF00024">
    <property type="entry name" value="PAN_1"/>
    <property type="match status" value="1"/>
</dbReference>
<dbReference type="PROSITE" id="PS50948">
    <property type="entry name" value="PAN"/>
    <property type="match status" value="1"/>
</dbReference>
<gene>
    <name evidence="9" type="ORF">PEVE_00042080</name>
</gene>
<comment type="caution">
    <text evidence="9">The sequence shown here is derived from an EMBL/GenBank/DDBJ whole genome shotgun (WGS) entry which is preliminary data.</text>
</comment>
<dbReference type="PANTHER" id="PTHR19277">
    <property type="entry name" value="PENTRAXIN"/>
    <property type="match status" value="1"/>
</dbReference>
<dbReference type="InterPro" id="IPR013320">
    <property type="entry name" value="ConA-like_dom_sf"/>
</dbReference>
<comment type="caution">
    <text evidence="6">Lacks conserved residue(s) required for the propagation of feature annotation.</text>
</comment>
<evidence type="ECO:0000256" key="5">
    <source>
        <dbReference type="ARBA" id="ARBA00023180"/>
    </source>
</evidence>
<evidence type="ECO:0000256" key="6">
    <source>
        <dbReference type="PROSITE-ProRule" id="PRU01172"/>
    </source>
</evidence>
<dbReference type="InterPro" id="IPR003609">
    <property type="entry name" value="Pan_app"/>
</dbReference>
<dbReference type="Gene3D" id="2.60.120.200">
    <property type="match status" value="1"/>
</dbReference>
<keyword evidence="5" id="KW-0325">Glycoprotein</keyword>
<dbReference type="SUPFAM" id="SSF49899">
    <property type="entry name" value="Concanavalin A-like lectins/glucanases"/>
    <property type="match status" value="1"/>
</dbReference>
<feature type="domain" description="Pentraxin (PTX)" evidence="8">
    <location>
        <begin position="127"/>
        <end position="324"/>
    </location>
</feature>
<organism evidence="9 10">
    <name type="scientific">Porites evermanni</name>
    <dbReference type="NCBI Taxonomy" id="104178"/>
    <lineage>
        <taxon>Eukaryota</taxon>
        <taxon>Metazoa</taxon>
        <taxon>Cnidaria</taxon>
        <taxon>Anthozoa</taxon>
        <taxon>Hexacorallia</taxon>
        <taxon>Scleractinia</taxon>
        <taxon>Fungiina</taxon>
        <taxon>Poritidae</taxon>
        <taxon>Porites</taxon>
    </lineage>
</organism>
<feature type="domain" description="Apple" evidence="7">
    <location>
        <begin position="33"/>
        <end position="115"/>
    </location>
</feature>
<evidence type="ECO:0000259" key="7">
    <source>
        <dbReference type="PROSITE" id="PS50948"/>
    </source>
</evidence>
<proteinExistence type="predicted"/>
<dbReference type="SUPFAM" id="SSF57414">
    <property type="entry name" value="Hairpin loop containing domain-like"/>
    <property type="match status" value="1"/>
</dbReference>
<protein>
    <submittedName>
        <fullName evidence="9">Uncharacterized protein</fullName>
    </submittedName>
</protein>
<sequence length="326" mass="36762">MKSWNLIFTTFQWNAVILMSSMVAGSMIKRRLSQNLAYFEANEGYSLQSHVIAFHHVTRDFDCGVMCLQNKGCLSYNYKPMSNNHNECQLNDASKVSCPGCLTVEPGVIYYDVVMMNNCIGRDGEISDYDLNFPSKSTRNYVNQTWPMKLSKFTICFWMQTEDTSKGVTFSYAIPGQHNEITIFKTELAIHDETRSIGLGNYYDGTRHHICVAWGNENGEWSMTVDGVMAINGTGFKPGYVIPGRGYLVIGQDQDKMADPNSFQQTQSFHGTLSGLHVWSYVLSRAEIVRMSKGCNMGIGNVLMWSDFLISRHGDVVVKCPSRCEI</sequence>
<keyword evidence="3" id="KW-0106">Calcium</keyword>
<dbReference type="SMART" id="SM00159">
    <property type="entry name" value="PTX"/>
    <property type="match status" value="1"/>
</dbReference>
<accession>A0ABN8PFY0</accession>
<dbReference type="InterPro" id="IPR001759">
    <property type="entry name" value="PTX_dom"/>
</dbReference>
<evidence type="ECO:0000259" key="8">
    <source>
        <dbReference type="PROSITE" id="PS51828"/>
    </source>
</evidence>
<dbReference type="EMBL" id="CALNXI010000814">
    <property type="protein sequence ID" value="CAH3141136.1"/>
    <property type="molecule type" value="Genomic_DNA"/>
</dbReference>
<dbReference type="Pfam" id="PF00354">
    <property type="entry name" value="Pentaxin"/>
    <property type="match status" value="1"/>
</dbReference>
<evidence type="ECO:0000313" key="9">
    <source>
        <dbReference type="EMBL" id="CAH3141136.1"/>
    </source>
</evidence>
<dbReference type="InterPro" id="IPR051360">
    <property type="entry name" value="Neuronal_Pentraxin_Related"/>
</dbReference>
<evidence type="ECO:0000256" key="4">
    <source>
        <dbReference type="ARBA" id="ARBA00023157"/>
    </source>
</evidence>
<evidence type="ECO:0000256" key="2">
    <source>
        <dbReference type="ARBA" id="ARBA00022723"/>
    </source>
</evidence>
<name>A0ABN8PFY0_9CNID</name>
<dbReference type="PROSITE" id="PS51828">
    <property type="entry name" value="PTX_2"/>
    <property type="match status" value="1"/>
</dbReference>
<dbReference type="PANTHER" id="PTHR19277:SF125">
    <property type="entry name" value="B6"/>
    <property type="match status" value="1"/>
</dbReference>
<evidence type="ECO:0000256" key="3">
    <source>
        <dbReference type="ARBA" id="ARBA00022837"/>
    </source>
</evidence>
<keyword evidence="4" id="KW-1015">Disulfide bond</keyword>
<dbReference type="PRINTS" id="PR00895">
    <property type="entry name" value="PENTAXIN"/>
</dbReference>
<keyword evidence="10" id="KW-1185">Reference proteome</keyword>
<dbReference type="Proteomes" id="UP001159427">
    <property type="component" value="Unassembled WGS sequence"/>
</dbReference>
<evidence type="ECO:0000256" key="1">
    <source>
        <dbReference type="ARBA" id="ARBA00001913"/>
    </source>
</evidence>
<comment type="cofactor">
    <cofactor evidence="1">
        <name>Ca(2+)</name>
        <dbReference type="ChEBI" id="CHEBI:29108"/>
    </cofactor>
</comment>